<dbReference type="PANTHER" id="PTHR36508">
    <property type="entry name" value="PROTEIN SLYX"/>
    <property type="match status" value="1"/>
</dbReference>
<organism evidence="3 4">
    <name type="scientific">Methylobrevis albus</name>
    <dbReference type="NCBI Taxonomy" id="2793297"/>
    <lineage>
        <taxon>Bacteria</taxon>
        <taxon>Pseudomonadati</taxon>
        <taxon>Pseudomonadota</taxon>
        <taxon>Alphaproteobacteria</taxon>
        <taxon>Hyphomicrobiales</taxon>
        <taxon>Pleomorphomonadaceae</taxon>
        <taxon>Methylobrevis</taxon>
    </lineage>
</organism>
<accession>A0A931I3K9</accession>
<dbReference type="Gene3D" id="1.20.5.300">
    <property type="match status" value="1"/>
</dbReference>
<evidence type="ECO:0000256" key="1">
    <source>
        <dbReference type="HAMAP-Rule" id="MF_00715"/>
    </source>
</evidence>
<dbReference type="EMBL" id="JADZLT010000050">
    <property type="protein sequence ID" value="MBH0238266.1"/>
    <property type="molecule type" value="Genomic_DNA"/>
</dbReference>
<evidence type="ECO:0000313" key="4">
    <source>
        <dbReference type="Proteomes" id="UP000631694"/>
    </source>
</evidence>
<sequence>MSPDDDLAARVDRLEMRIAYQDDTIEDLNATITAQWTLVDALKRELERLSDRVTQAERAAASAGPPEPPPPHY</sequence>
<dbReference type="AlphaFoldDB" id="A0A931I3K9"/>
<comment type="similarity">
    <text evidence="1">Belongs to the SlyX family.</text>
</comment>
<dbReference type="HAMAP" id="MF_00715">
    <property type="entry name" value="SlyX"/>
    <property type="match status" value="1"/>
</dbReference>
<proteinExistence type="inferred from homology"/>
<dbReference type="Pfam" id="PF04102">
    <property type="entry name" value="SlyX"/>
    <property type="match status" value="1"/>
</dbReference>
<name>A0A931I3K9_9HYPH</name>
<comment type="caution">
    <text evidence="3">The sequence shown here is derived from an EMBL/GenBank/DDBJ whole genome shotgun (WGS) entry which is preliminary data.</text>
</comment>
<gene>
    <name evidence="1" type="primary">slyX</name>
    <name evidence="3" type="ORF">I5731_10560</name>
</gene>
<evidence type="ECO:0000256" key="2">
    <source>
        <dbReference type="SAM" id="MobiDB-lite"/>
    </source>
</evidence>
<evidence type="ECO:0000313" key="3">
    <source>
        <dbReference type="EMBL" id="MBH0238266.1"/>
    </source>
</evidence>
<keyword evidence="4" id="KW-1185">Reference proteome</keyword>
<dbReference type="InterPro" id="IPR007236">
    <property type="entry name" value="SlyX"/>
</dbReference>
<feature type="region of interest" description="Disordered" evidence="2">
    <location>
        <begin position="53"/>
        <end position="73"/>
    </location>
</feature>
<dbReference type="Proteomes" id="UP000631694">
    <property type="component" value="Unassembled WGS sequence"/>
</dbReference>
<dbReference type="PANTHER" id="PTHR36508:SF1">
    <property type="entry name" value="PROTEIN SLYX"/>
    <property type="match status" value="1"/>
</dbReference>
<reference evidence="3" key="1">
    <citation type="submission" date="2020-12" db="EMBL/GenBank/DDBJ databases">
        <title>Methylobrevis albus sp. nov., isolated from fresh water lack sediment.</title>
        <authorList>
            <person name="Zou Q."/>
        </authorList>
    </citation>
    <scope>NUCLEOTIDE SEQUENCE</scope>
    <source>
        <strain evidence="3">L22</strain>
    </source>
</reference>
<dbReference type="RefSeq" id="WP_197311352.1">
    <property type="nucleotide sequence ID" value="NZ_JADZLT010000050.1"/>
</dbReference>
<protein>
    <recommendedName>
        <fullName evidence="1">Protein SlyX homolog</fullName>
    </recommendedName>
</protein>